<name>A0A9P0HKB8_NEZVI</name>
<protein>
    <submittedName>
        <fullName evidence="1">Uncharacterized protein</fullName>
    </submittedName>
</protein>
<dbReference type="OrthoDB" id="10398541at2759"/>
<dbReference type="Proteomes" id="UP001152798">
    <property type="component" value="Chromosome 5"/>
</dbReference>
<proteinExistence type="predicted"/>
<evidence type="ECO:0000313" key="1">
    <source>
        <dbReference type="EMBL" id="CAH1403262.1"/>
    </source>
</evidence>
<reference evidence="1" key="1">
    <citation type="submission" date="2022-01" db="EMBL/GenBank/DDBJ databases">
        <authorList>
            <person name="King R."/>
        </authorList>
    </citation>
    <scope>NUCLEOTIDE SEQUENCE</scope>
</reference>
<dbReference type="EMBL" id="OV725081">
    <property type="protein sequence ID" value="CAH1403262.1"/>
    <property type="molecule type" value="Genomic_DNA"/>
</dbReference>
<organism evidence="1 2">
    <name type="scientific">Nezara viridula</name>
    <name type="common">Southern green stink bug</name>
    <name type="synonym">Cimex viridulus</name>
    <dbReference type="NCBI Taxonomy" id="85310"/>
    <lineage>
        <taxon>Eukaryota</taxon>
        <taxon>Metazoa</taxon>
        <taxon>Ecdysozoa</taxon>
        <taxon>Arthropoda</taxon>
        <taxon>Hexapoda</taxon>
        <taxon>Insecta</taxon>
        <taxon>Pterygota</taxon>
        <taxon>Neoptera</taxon>
        <taxon>Paraneoptera</taxon>
        <taxon>Hemiptera</taxon>
        <taxon>Heteroptera</taxon>
        <taxon>Panheteroptera</taxon>
        <taxon>Pentatomomorpha</taxon>
        <taxon>Pentatomoidea</taxon>
        <taxon>Pentatomidae</taxon>
        <taxon>Pentatominae</taxon>
        <taxon>Nezara</taxon>
    </lineage>
</organism>
<keyword evidence="2" id="KW-1185">Reference proteome</keyword>
<evidence type="ECO:0000313" key="2">
    <source>
        <dbReference type="Proteomes" id="UP001152798"/>
    </source>
</evidence>
<accession>A0A9P0HKB8</accession>
<dbReference type="AlphaFoldDB" id="A0A9P0HKB8"/>
<sequence>MLRRSGNKLGERCARNRQQSIQPSVSVLIASPRGVSSTVGNPSDNISSVLLSSDPDHPAMLLVGREAMDGCDALKIRQVEIIQY</sequence>
<gene>
    <name evidence="1" type="ORF">NEZAVI_LOCUS11894</name>
</gene>